<keyword evidence="5 6" id="KW-0472">Membrane</keyword>
<evidence type="ECO:0000256" key="4">
    <source>
        <dbReference type="ARBA" id="ARBA00022989"/>
    </source>
</evidence>
<dbReference type="Proteomes" id="UP000541352">
    <property type="component" value="Unassembled WGS sequence"/>
</dbReference>
<dbReference type="PANTHER" id="PTHR30572:SF18">
    <property type="entry name" value="ABC-TYPE MACROLIDE FAMILY EXPORT SYSTEM PERMEASE COMPONENT 2"/>
    <property type="match status" value="1"/>
</dbReference>
<dbReference type="PANTHER" id="PTHR30572">
    <property type="entry name" value="MEMBRANE COMPONENT OF TRANSPORTER-RELATED"/>
    <property type="match status" value="1"/>
</dbReference>
<feature type="domain" description="MacB-like periplasmic core" evidence="8">
    <location>
        <begin position="509"/>
        <end position="607"/>
    </location>
</feature>
<dbReference type="Pfam" id="PF12704">
    <property type="entry name" value="MacB_PCD"/>
    <property type="match status" value="2"/>
</dbReference>
<dbReference type="InterPro" id="IPR003838">
    <property type="entry name" value="ABC3_permease_C"/>
</dbReference>
<keyword evidence="3 6" id="KW-0812">Transmembrane</keyword>
<keyword evidence="4 6" id="KW-1133">Transmembrane helix</keyword>
<sequence length="801" mass="89947">MLMYWHYLTFAWRRIRREKKINLIRIANLGIGLASGLVIFLVVNYMLTFDRYHPEVERSYWVVTDLKRETTLQTDAAPRPLAEVLRRDYSFVESAVKLETFFGRTISIPNGQGGWEKKFNESRNMCFTESQYFDLFGVEWLSGDPQKALATPNAIVISERYAEKYFQTTLALGKTVRLDNRVNLTVTGIIKNPPSNTQLRYDGLVSYATLTNLEPPTALNDWLGLQSMCFVRLRKGISPNQLTTALAAVQKKHLPAAQLRNFSYHVLPLTELNHARSGMAPRPILFALMAVGLLLVAAACINYINLATAQALQRAHETGVRKVVGSNRWQLIKQFMTETALLTFAAVLLALILTQLALPVVNDTLTQQDETLHPNISVLDVFTPNALLWFVPLVLGVVFLAGFYPSWVLSGFNPIKALAGRLTRAKGGLTIRRTLITGQFLLTQLFLIVVLVITSQLRHMQKADWGFRTNDKLVVWLPKQGPIPYERLRKSWLDTPGVQSVTFANEPPVSPYNRPSPFSYHTSTEPESFEILVRTADEHYLSAFGLALVKGQNFSKTDTSRHEVLVNETFVKQLGIASSNEVIGKPIHIKGTEHIIAGVVKDFRTGNLHEPIRPIALVHDLSHSSMAVLTFAPSAVSSATKTVEAIWNNTFPEDIYRRSFLNELLDSFTKMEQLLAGFVQIFAFIAIVMNCLGLYGLVTFMAEKRAKEIGVRRVLGARTEQLLWVFGREFSRLLLVGFAVAAPLGWWLTSGWLQQYAYRIQMSGWFLVATLGLMVAITAATIIGHAMKAVVTNPVKHLRAE</sequence>
<comment type="caution">
    <text evidence="9">The sequence shown here is derived from an EMBL/GenBank/DDBJ whole genome shotgun (WGS) entry which is preliminary data.</text>
</comment>
<feature type="transmembrane region" description="Helical" evidence="6">
    <location>
        <begin position="674"/>
        <end position="698"/>
    </location>
</feature>
<dbReference type="InterPro" id="IPR025857">
    <property type="entry name" value="MacB_PCD"/>
</dbReference>
<evidence type="ECO:0000256" key="3">
    <source>
        <dbReference type="ARBA" id="ARBA00022692"/>
    </source>
</evidence>
<evidence type="ECO:0000256" key="5">
    <source>
        <dbReference type="ARBA" id="ARBA00023136"/>
    </source>
</evidence>
<gene>
    <name evidence="9" type="ORF">FHS57_001475</name>
</gene>
<dbReference type="GO" id="GO:0022857">
    <property type="term" value="F:transmembrane transporter activity"/>
    <property type="evidence" value="ECO:0007669"/>
    <property type="project" value="TreeGrafter"/>
</dbReference>
<feature type="transmembrane region" description="Helical" evidence="6">
    <location>
        <begin position="387"/>
        <end position="412"/>
    </location>
</feature>
<dbReference type="EMBL" id="JACIBY010000002">
    <property type="protein sequence ID" value="MBB3837481.1"/>
    <property type="molecule type" value="Genomic_DNA"/>
</dbReference>
<feature type="transmembrane region" description="Helical" evidence="6">
    <location>
        <begin position="765"/>
        <end position="787"/>
    </location>
</feature>
<protein>
    <submittedName>
        <fullName evidence="9">ABC-type antimicrobial peptide transport system permease subunit</fullName>
    </submittedName>
</protein>
<keyword evidence="10" id="KW-1185">Reference proteome</keyword>
<reference evidence="9 10" key="1">
    <citation type="submission" date="2020-08" db="EMBL/GenBank/DDBJ databases">
        <title>Genomic Encyclopedia of Type Strains, Phase IV (KMG-IV): sequencing the most valuable type-strain genomes for metagenomic binning, comparative biology and taxonomic classification.</title>
        <authorList>
            <person name="Goeker M."/>
        </authorList>
    </citation>
    <scope>NUCLEOTIDE SEQUENCE [LARGE SCALE GENOMIC DNA]</scope>
    <source>
        <strain evidence="9 10">DSM 17976</strain>
    </source>
</reference>
<feature type="transmembrane region" description="Helical" evidence="6">
    <location>
        <begin position="733"/>
        <end position="753"/>
    </location>
</feature>
<evidence type="ECO:0000256" key="6">
    <source>
        <dbReference type="SAM" id="Phobius"/>
    </source>
</evidence>
<evidence type="ECO:0000259" key="8">
    <source>
        <dbReference type="Pfam" id="PF12704"/>
    </source>
</evidence>
<dbReference type="RefSeq" id="WP_229601275.1">
    <property type="nucleotide sequence ID" value="NZ_JACIBY010000002.1"/>
</dbReference>
<feature type="transmembrane region" description="Helical" evidence="6">
    <location>
        <begin position="23"/>
        <end position="47"/>
    </location>
</feature>
<accession>A0A7W6EPL8</accession>
<dbReference type="GO" id="GO:0005886">
    <property type="term" value="C:plasma membrane"/>
    <property type="evidence" value="ECO:0007669"/>
    <property type="project" value="UniProtKB-SubCell"/>
</dbReference>
<evidence type="ECO:0000256" key="1">
    <source>
        <dbReference type="ARBA" id="ARBA00004651"/>
    </source>
</evidence>
<feature type="transmembrane region" description="Helical" evidence="6">
    <location>
        <begin position="284"/>
        <end position="304"/>
    </location>
</feature>
<evidence type="ECO:0000313" key="10">
    <source>
        <dbReference type="Proteomes" id="UP000541352"/>
    </source>
</evidence>
<evidence type="ECO:0000256" key="2">
    <source>
        <dbReference type="ARBA" id="ARBA00022475"/>
    </source>
</evidence>
<keyword evidence="2" id="KW-1003">Cell membrane</keyword>
<dbReference type="InterPro" id="IPR050250">
    <property type="entry name" value="Macrolide_Exporter_MacB"/>
</dbReference>
<proteinExistence type="predicted"/>
<feature type="domain" description="MacB-like periplasmic core" evidence="8">
    <location>
        <begin position="30"/>
        <end position="248"/>
    </location>
</feature>
<dbReference type="Pfam" id="PF02687">
    <property type="entry name" value="FtsX"/>
    <property type="match status" value="2"/>
</dbReference>
<feature type="domain" description="ABC3 transporter permease C-terminal" evidence="7">
    <location>
        <begin position="290"/>
        <end position="414"/>
    </location>
</feature>
<organism evidence="9 10">
    <name type="scientific">Runella defluvii</name>
    <dbReference type="NCBI Taxonomy" id="370973"/>
    <lineage>
        <taxon>Bacteria</taxon>
        <taxon>Pseudomonadati</taxon>
        <taxon>Bacteroidota</taxon>
        <taxon>Cytophagia</taxon>
        <taxon>Cytophagales</taxon>
        <taxon>Spirosomataceae</taxon>
        <taxon>Runella</taxon>
    </lineage>
</organism>
<evidence type="ECO:0000313" key="9">
    <source>
        <dbReference type="EMBL" id="MBB3837481.1"/>
    </source>
</evidence>
<feature type="transmembrane region" description="Helical" evidence="6">
    <location>
        <begin position="339"/>
        <end position="358"/>
    </location>
</feature>
<evidence type="ECO:0000259" key="7">
    <source>
        <dbReference type="Pfam" id="PF02687"/>
    </source>
</evidence>
<comment type="subcellular location">
    <subcellularLocation>
        <location evidence="1">Cell membrane</location>
        <topology evidence="1">Multi-pass membrane protein</topology>
    </subcellularLocation>
</comment>
<feature type="transmembrane region" description="Helical" evidence="6">
    <location>
        <begin position="433"/>
        <end position="453"/>
    </location>
</feature>
<dbReference type="AlphaFoldDB" id="A0A7W6EPL8"/>
<feature type="domain" description="ABC3 transporter permease C-terminal" evidence="7">
    <location>
        <begin position="681"/>
        <end position="790"/>
    </location>
</feature>
<name>A0A7W6EPL8_9BACT</name>